<comment type="caution">
    <text evidence="1">The sequence shown here is derived from an EMBL/GenBank/DDBJ whole genome shotgun (WGS) entry which is preliminary data.</text>
</comment>
<dbReference type="Pfam" id="PF13618">
    <property type="entry name" value="Gluconate_2-dh3"/>
    <property type="match status" value="1"/>
</dbReference>
<reference evidence="1 2" key="1">
    <citation type="submission" date="2016-04" db="EMBL/GenBank/DDBJ databases">
        <authorList>
            <person name="Evans L.H."/>
            <person name="Alamgir A."/>
            <person name="Owens N."/>
            <person name="Weber N.D."/>
            <person name="Virtaneva K."/>
            <person name="Barbian K."/>
            <person name="Babar A."/>
            <person name="Rosenke K."/>
        </authorList>
    </citation>
    <scope>NUCLEOTIDE SEQUENCE [LARGE SCALE GENOMIC DNA]</scope>
    <source>
        <strain evidence="1 2">CCM 8644</strain>
    </source>
</reference>
<dbReference type="AlphaFoldDB" id="A0A179DLQ9"/>
<evidence type="ECO:0008006" key="3">
    <source>
        <dbReference type="Google" id="ProtNLM"/>
    </source>
</evidence>
<dbReference type="EMBL" id="LWHJ01000011">
    <property type="protein sequence ID" value="OAQ42007.1"/>
    <property type="molecule type" value="Genomic_DNA"/>
</dbReference>
<keyword evidence="2" id="KW-1185">Reference proteome</keyword>
<reference evidence="1 2" key="2">
    <citation type="submission" date="2016-06" db="EMBL/GenBank/DDBJ databases">
        <title>Pedobacter psychrophilus sp. nov., isolated from Antarctic fragmentary rock.</title>
        <authorList>
            <person name="Svec P."/>
        </authorList>
    </citation>
    <scope>NUCLEOTIDE SEQUENCE [LARGE SCALE GENOMIC DNA]</scope>
    <source>
        <strain evidence="1 2">CCM 8644</strain>
    </source>
</reference>
<proteinExistence type="predicted"/>
<dbReference type="RefSeq" id="WP_068821039.1">
    <property type="nucleotide sequence ID" value="NZ_LWHJ01000011.1"/>
</dbReference>
<dbReference type="OrthoDB" id="6385145at2"/>
<dbReference type="Proteomes" id="UP000078459">
    <property type="component" value="Unassembled WGS sequence"/>
</dbReference>
<dbReference type="InterPro" id="IPR027056">
    <property type="entry name" value="Gluconate_2DH_su3"/>
</dbReference>
<protein>
    <recommendedName>
        <fullName evidence="3">Twin-arginine translocation pathway signal protein</fullName>
    </recommendedName>
</protein>
<dbReference type="PROSITE" id="PS51257">
    <property type="entry name" value="PROKAR_LIPOPROTEIN"/>
    <property type="match status" value="1"/>
</dbReference>
<organism evidence="1 2">
    <name type="scientific">Pedobacter psychrophilus</name>
    <dbReference type="NCBI Taxonomy" id="1826909"/>
    <lineage>
        <taxon>Bacteria</taxon>
        <taxon>Pseudomonadati</taxon>
        <taxon>Bacteroidota</taxon>
        <taxon>Sphingobacteriia</taxon>
        <taxon>Sphingobacteriales</taxon>
        <taxon>Sphingobacteriaceae</taxon>
        <taxon>Pedobacter</taxon>
    </lineage>
</organism>
<evidence type="ECO:0000313" key="2">
    <source>
        <dbReference type="Proteomes" id="UP000078459"/>
    </source>
</evidence>
<sequence length="192" mass="21752">MKRREAIKNLAIFTGGAIMFSSGLLVGCNSSEVRIWLSDDDVLLLDEIGETIIPKTKECEGAKAAKIGTYMKLMADECLTKKERQIFLVGLTTIEDAAREKFSTDFMDLKPIQKKELFMEMQSQAEKEKKDSIEKSIAIIPIHYFQLFKDLTIHGYFTSEIGITEARRYEAVPGRYNGCIDYKKGDKAWATS</sequence>
<dbReference type="STRING" id="1826909.A5893_02495"/>
<accession>A0A179DLQ9</accession>
<name>A0A179DLQ9_9SPHI</name>
<gene>
    <name evidence="1" type="ORF">A5893_02495</name>
</gene>
<evidence type="ECO:0000313" key="1">
    <source>
        <dbReference type="EMBL" id="OAQ42007.1"/>
    </source>
</evidence>